<dbReference type="InterPro" id="IPR016035">
    <property type="entry name" value="Acyl_Trfase/lysoPLipase"/>
</dbReference>
<comment type="caution">
    <text evidence="6">The sequence shown here is derived from an EMBL/GenBank/DDBJ whole genome shotgun (WGS) entry which is preliminary data.</text>
</comment>
<dbReference type="SUPFAM" id="SSF52151">
    <property type="entry name" value="FabD/lysophospholipase-like"/>
    <property type="match status" value="1"/>
</dbReference>
<name>A0A926I550_9FIRM</name>
<evidence type="ECO:0000259" key="5">
    <source>
        <dbReference type="PROSITE" id="PS51635"/>
    </source>
</evidence>
<dbReference type="PANTHER" id="PTHR14226">
    <property type="entry name" value="NEUROPATHY TARGET ESTERASE/SWISS CHEESE D.MELANOGASTER"/>
    <property type="match status" value="1"/>
</dbReference>
<evidence type="ECO:0000256" key="4">
    <source>
        <dbReference type="PROSITE-ProRule" id="PRU01161"/>
    </source>
</evidence>
<accession>A0A926I550</accession>
<dbReference type="EMBL" id="JACRST010000013">
    <property type="protein sequence ID" value="MBC8547085.1"/>
    <property type="molecule type" value="Genomic_DNA"/>
</dbReference>
<feature type="active site" description="Proton acceptor" evidence="4">
    <location>
        <position position="176"/>
    </location>
</feature>
<evidence type="ECO:0000256" key="1">
    <source>
        <dbReference type="ARBA" id="ARBA00022801"/>
    </source>
</evidence>
<feature type="short sequence motif" description="DGA/G" evidence="4">
    <location>
        <begin position="176"/>
        <end position="178"/>
    </location>
</feature>
<feature type="domain" description="PNPLA" evidence="5">
    <location>
        <begin position="6"/>
        <end position="189"/>
    </location>
</feature>
<gene>
    <name evidence="6" type="ORF">H8711_09105</name>
</gene>
<dbReference type="GO" id="GO:0016042">
    <property type="term" value="P:lipid catabolic process"/>
    <property type="evidence" value="ECO:0007669"/>
    <property type="project" value="UniProtKB-UniRule"/>
</dbReference>
<feature type="active site" description="Nucleophile" evidence="4">
    <location>
        <position position="39"/>
    </location>
</feature>
<sequence length="451" mass="50070">MRKRALVLAGGGSRGSYQVGVWRALRELGWDFDIVTGTSVGALNGALVVQGDYDAAVQMWQSISTTDVLNMQIDDKIDGLRDFNSKLALFLSEMAKNGGADPRPLEEILRRCVDEERIRNSPLDFAIVTVEYPSLTPRIISKDTLPPGELVDYLMASAACFPAMKMREIGGAKYIDGGYYDNMPVNLAMERGAEEIVAVDLEAIGRQKAVHAKSGVKLRYVRSRWDLGVFLLFDQEVAVRNMQLGYLDGLKEFGKLEGEAYAFRPGEIVENARELGRYFDLITIKLGITVQPCHRARLQPDPNAALCLARAVRSGARVRMTTPAGITAAAETAARIFALPPLEVYTFEQFNTALRSEADRLHAVDLEELRSDLEELRRPKELLALLEGIDRRHVTAFLLSELRKGYERGDESPLMRVIGRLAADEFIAALYLLALEMSGRPQEPDLPPPAE</sequence>
<evidence type="ECO:0000313" key="6">
    <source>
        <dbReference type="EMBL" id="MBC8547085.1"/>
    </source>
</evidence>
<dbReference type="Gene3D" id="3.40.1090.10">
    <property type="entry name" value="Cytosolic phospholipase A2 catalytic domain"/>
    <property type="match status" value="2"/>
</dbReference>
<dbReference type="GO" id="GO:0016787">
    <property type="term" value="F:hydrolase activity"/>
    <property type="evidence" value="ECO:0007669"/>
    <property type="project" value="UniProtKB-UniRule"/>
</dbReference>
<keyword evidence="1 4" id="KW-0378">Hydrolase</keyword>
<dbReference type="InterPro" id="IPR002641">
    <property type="entry name" value="PNPLA_dom"/>
</dbReference>
<proteinExistence type="predicted"/>
<dbReference type="InterPro" id="IPR050301">
    <property type="entry name" value="NTE"/>
</dbReference>
<dbReference type="PANTHER" id="PTHR14226:SF57">
    <property type="entry name" value="BLR7027 PROTEIN"/>
    <property type="match status" value="1"/>
</dbReference>
<keyword evidence="3 4" id="KW-0443">Lipid metabolism</keyword>
<dbReference type="RefSeq" id="WP_249283157.1">
    <property type="nucleotide sequence ID" value="NZ_JACRST010000013.1"/>
</dbReference>
<organism evidence="6 7">
    <name type="scientific">Ligaoa zhengdingensis</name>
    <dbReference type="NCBI Taxonomy" id="2763658"/>
    <lineage>
        <taxon>Bacteria</taxon>
        <taxon>Bacillati</taxon>
        <taxon>Bacillota</taxon>
        <taxon>Clostridia</taxon>
        <taxon>Eubacteriales</taxon>
        <taxon>Oscillospiraceae</taxon>
        <taxon>Ligaoa</taxon>
    </lineage>
</organism>
<keyword evidence="2 4" id="KW-0442">Lipid degradation</keyword>
<keyword evidence="7" id="KW-1185">Reference proteome</keyword>
<reference evidence="6" key="1">
    <citation type="submission" date="2020-08" db="EMBL/GenBank/DDBJ databases">
        <title>Genome public.</title>
        <authorList>
            <person name="Liu C."/>
            <person name="Sun Q."/>
        </authorList>
    </citation>
    <scope>NUCLEOTIDE SEQUENCE</scope>
    <source>
        <strain evidence="6">NSJ-31</strain>
    </source>
</reference>
<feature type="short sequence motif" description="GXGXXG" evidence="4">
    <location>
        <begin position="10"/>
        <end position="15"/>
    </location>
</feature>
<protein>
    <submittedName>
        <fullName evidence="6">Patatin-like phospholipase family protein</fullName>
    </submittedName>
</protein>
<dbReference type="PROSITE" id="PS51635">
    <property type="entry name" value="PNPLA"/>
    <property type="match status" value="1"/>
</dbReference>
<dbReference type="CDD" id="cd07209">
    <property type="entry name" value="Pat_hypo_Ecoli_Z1214_like"/>
    <property type="match status" value="1"/>
</dbReference>
<evidence type="ECO:0000256" key="3">
    <source>
        <dbReference type="ARBA" id="ARBA00023098"/>
    </source>
</evidence>
<dbReference type="Pfam" id="PF01734">
    <property type="entry name" value="Patatin"/>
    <property type="match status" value="1"/>
</dbReference>
<evidence type="ECO:0000313" key="7">
    <source>
        <dbReference type="Proteomes" id="UP000653127"/>
    </source>
</evidence>
<dbReference type="Proteomes" id="UP000653127">
    <property type="component" value="Unassembled WGS sequence"/>
</dbReference>
<feature type="short sequence motif" description="GXSXG" evidence="4">
    <location>
        <begin position="37"/>
        <end position="41"/>
    </location>
</feature>
<dbReference type="AlphaFoldDB" id="A0A926I550"/>
<evidence type="ECO:0000256" key="2">
    <source>
        <dbReference type="ARBA" id="ARBA00022963"/>
    </source>
</evidence>